<dbReference type="GO" id="GO:0017148">
    <property type="term" value="P:negative regulation of translation"/>
    <property type="evidence" value="ECO:0007669"/>
    <property type="project" value="UniProtKB-UniRule"/>
</dbReference>
<dbReference type="KEGG" id="bhr:BH0784"/>
<organism evidence="3 4">
    <name type="scientific">Borrelia hermsii (strain HS1 / DAH)</name>
    <dbReference type="NCBI Taxonomy" id="314723"/>
    <lineage>
        <taxon>Bacteria</taxon>
        <taxon>Pseudomonadati</taxon>
        <taxon>Spirochaetota</taxon>
        <taxon>Spirochaetia</taxon>
        <taxon>Spirochaetales</taxon>
        <taxon>Borreliaceae</taxon>
        <taxon>Borrelia</taxon>
    </lineage>
</organism>
<dbReference type="PANTHER" id="PTHR21043:SF0">
    <property type="entry name" value="MITOCHONDRIAL ASSEMBLY OF RIBOSOMAL LARGE SUBUNIT PROTEIN 1"/>
    <property type="match status" value="1"/>
</dbReference>
<proteinExistence type="inferred from homology"/>
<dbReference type="Proteomes" id="UP000008834">
    <property type="component" value="Chromosome"/>
</dbReference>
<comment type="similarity">
    <text evidence="1 2">Belongs to the Iojap/RsfS family.</text>
</comment>
<accession>A0AA34R4I6</accession>
<gene>
    <name evidence="2" type="primary">rsfS</name>
    <name evidence="3" type="ordered locus">BH0784</name>
</gene>
<comment type="subcellular location">
    <subcellularLocation>
        <location evidence="2">Cytoplasm</location>
    </subcellularLocation>
</comment>
<dbReference type="Pfam" id="PF02410">
    <property type="entry name" value="RsfS"/>
    <property type="match status" value="1"/>
</dbReference>
<dbReference type="AlphaFoldDB" id="A0AA34R4I6"/>
<reference evidence="4" key="1">
    <citation type="submission" date="2004-12" db="EMBL/GenBank/DDBJ databases">
        <title>The genome sequence of Borrelia hermsii and Borrelia turicatae: comparative analysis of two agents of endemic N. America relapsing fever.</title>
        <authorList>
            <person name="Porcella S.F."/>
            <person name="Raffel S.J."/>
            <person name="Schrumpf M.E."/>
            <person name="Montgomery B."/>
            <person name="Smith T."/>
            <person name="Schwan T.G."/>
        </authorList>
    </citation>
    <scope>NUCLEOTIDE SEQUENCE [LARGE SCALE GENOMIC DNA]</scope>
    <source>
        <strain evidence="4">HS1 / DAH</strain>
    </source>
</reference>
<comment type="function">
    <text evidence="2">Functions as a ribosomal silencing factor. Interacts with ribosomal protein uL14 (rplN), blocking formation of intersubunit bridge B8. Prevents association of the 30S and 50S ribosomal subunits and the formation of functional ribosomes, thus repressing translation.</text>
</comment>
<evidence type="ECO:0000256" key="1">
    <source>
        <dbReference type="ARBA" id="ARBA00010574"/>
    </source>
</evidence>
<dbReference type="GO" id="GO:0042256">
    <property type="term" value="P:cytosolic ribosome assembly"/>
    <property type="evidence" value="ECO:0007669"/>
    <property type="project" value="UniProtKB-UniRule"/>
</dbReference>
<keyword evidence="2" id="KW-0678">Repressor</keyword>
<dbReference type="EMBL" id="CP000048">
    <property type="protein sequence ID" value="AAX17280.1"/>
    <property type="molecule type" value="Genomic_DNA"/>
</dbReference>
<evidence type="ECO:0000313" key="3">
    <source>
        <dbReference type="EMBL" id="AAX17280.1"/>
    </source>
</evidence>
<evidence type="ECO:0000256" key="2">
    <source>
        <dbReference type="HAMAP-Rule" id="MF_01477"/>
    </source>
</evidence>
<dbReference type="NCBIfam" id="TIGR00090">
    <property type="entry name" value="rsfS_iojap_ybeB"/>
    <property type="match status" value="1"/>
</dbReference>
<keyword evidence="2" id="KW-0810">Translation regulation</keyword>
<keyword evidence="2" id="KW-0963">Cytoplasm</keyword>
<evidence type="ECO:0000313" key="4">
    <source>
        <dbReference type="Proteomes" id="UP000008834"/>
    </source>
</evidence>
<dbReference type="HAMAP" id="MF_01477">
    <property type="entry name" value="Iojap_RsfS"/>
    <property type="match status" value="1"/>
</dbReference>
<dbReference type="GO" id="GO:0090071">
    <property type="term" value="P:negative regulation of ribosome biogenesis"/>
    <property type="evidence" value="ECO:0007669"/>
    <property type="project" value="UniProtKB-UniRule"/>
</dbReference>
<name>A0AA34R4I6_BORHD</name>
<protein>
    <recommendedName>
        <fullName evidence="2">Ribosomal silencing factor RsfS</fullName>
    </recommendedName>
</protein>
<dbReference type="InterPro" id="IPR043519">
    <property type="entry name" value="NT_sf"/>
</dbReference>
<sequence>MILMGDMLKIDDIKKLCKIISDFGGIDVLSIDVSSVCNWADFFIIVSCSSFKQMEALHAERLVTFFKERDFNYCIQGKGFIYDWTIISCEGLVIHLMSEKAREYYELEKIWDRGEVIYP</sequence>
<dbReference type="GO" id="GO:0043023">
    <property type="term" value="F:ribosomal large subunit binding"/>
    <property type="evidence" value="ECO:0007669"/>
    <property type="project" value="TreeGrafter"/>
</dbReference>
<dbReference type="InterPro" id="IPR004394">
    <property type="entry name" value="Iojap/RsfS/C7orf30"/>
</dbReference>
<dbReference type="SUPFAM" id="SSF81301">
    <property type="entry name" value="Nucleotidyltransferase"/>
    <property type="match status" value="1"/>
</dbReference>
<dbReference type="GO" id="GO:0005737">
    <property type="term" value="C:cytoplasm"/>
    <property type="evidence" value="ECO:0007669"/>
    <property type="project" value="UniProtKB-SubCell"/>
</dbReference>
<dbReference type="Gene3D" id="3.30.460.10">
    <property type="entry name" value="Beta Polymerase, domain 2"/>
    <property type="match status" value="1"/>
</dbReference>
<comment type="subunit">
    <text evidence="2">Interacts with ribosomal protein uL14 (rplN).</text>
</comment>
<dbReference type="PANTHER" id="PTHR21043">
    <property type="entry name" value="IOJAP SUPERFAMILY ORTHOLOG"/>
    <property type="match status" value="1"/>
</dbReference>